<evidence type="ECO:0000256" key="2">
    <source>
        <dbReference type="ARBA" id="ARBA00023125"/>
    </source>
</evidence>
<sequence>MAPKPVPSVPFHSVQYALRVLEAIARYPDGRTEEELVKQTGLPPGHLARLLVMLAREGYLEQLTDETFVAGDAFRLLGAAGDRRSRLEGQLQRTLTSLRDEVGAAVYISRYVDGEVKVTQFAAGPGTPAVQEWVDFRAAAHAMAVGKCLLTQLDHDGRRDHLSRHRTIRLTSRTTTSERVLFSQLDRQPATVPVLDLQEYAMGTVCAAVPVTAGASVGCLAVSLPLQKAHRLRYAARKLNERAAPVLLSLSL</sequence>
<dbReference type="RefSeq" id="WP_211038614.1">
    <property type="nucleotide sequence ID" value="NZ_JAELVF020000001.1"/>
</dbReference>
<accession>A0A949N8P0</accession>
<feature type="domain" description="HTH iclR-type" evidence="4">
    <location>
        <begin position="11"/>
        <end position="72"/>
    </location>
</feature>
<dbReference type="InterPro" id="IPR036390">
    <property type="entry name" value="WH_DNA-bd_sf"/>
</dbReference>
<dbReference type="Gene3D" id="3.30.450.40">
    <property type="match status" value="1"/>
</dbReference>
<feature type="domain" description="IclR-ED" evidence="5">
    <location>
        <begin position="73"/>
        <end position="252"/>
    </location>
</feature>
<name>A0A949N8P0_9ACTN</name>
<proteinExistence type="predicted"/>
<keyword evidence="7" id="KW-1185">Reference proteome</keyword>
<comment type="caution">
    <text evidence="6">The sequence shown here is derived from an EMBL/GenBank/DDBJ whole genome shotgun (WGS) entry which is preliminary data.</text>
</comment>
<evidence type="ECO:0000259" key="5">
    <source>
        <dbReference type="PROSITE" id="PS51078"/>
    </source>
</evidence>
<evidence type="ECO:0000256" key="1">
    <source>
        <dbReference type="ARBA" id="ARBA00023015"/>
    </source>
</evidence>
<dbReference type="PANTHER" id="PTHR30136">
    <property type="entry name" value="HELIX-TURN-HELIX TRANSCRIPTIONAL REGULATOR, ICLR FAMILY"/>
    <property type="match status" value="1"/>
</dbReference>
<dbReference type="GO" id="GO:0003677">
    <property type="term" value="F:DNA binding"/>
    <property type="evidence" value="ECO:0007669"/>
    <property type="project" value="UniProtKB-KW"/>
</dbReference>
<organism evidence="6 7">
    <name type="scientific">Streptomyces tardus</name>
    <dbReference type="NCBI Taxonomy" id="2780544"/>
    <lineage>
        <taxon>Bacteria</taxon>
        <taxon>Bacillati</taxon>
        <taxon>Actinomycetota</taxon>
        <taxon>Actinomycetes</taxon>
        <taxon>Kitasatosporales</taxon>
        <taxon>Streptomycetaceae</taxon>
        <taxon>Streptomyces</taxon>
    </lineage>
</organism>
<dbReference type="GO" id="GO:0003700">
    <property type="term" value="F:DNA-binding transcription factor activity"/>
    <property type="evidence" value="ECO:0007669"/>
    <property type="project" value="TreeGrafter"/>
</dbReference>
<dbReference type="InterPro" id="IPR014757">
    <property type="entry name" value="Tscrpt_reg_IclR_C"/>
</dbReference>
<dbReference type="Proteomes" id="UP000694501">
    <property type="component" value="Unassembled WGS sequence"/>
</dbReference>
<evidence type="ECO:0000256" key="3">
    <source>
        <dbReference type="ARBA" id="ARBA00023163"/>
    </source>
</evidence>
<dbReference type="InterPro" id="IPR005471">
    <property type="entry name" value="Tscrpt_reg_IclR_N"/>
</dbReference>
<dbReference type="InterPro" id="IPR029016">
    <property type="entry name" value="GAF-like_dom_sf"/>
</dbReference>
<evidence type="ECO:0000313" key="7">
    <source>
        <dbReference type="Proteomes" id="UP000694501"/>
    </source>
</evidence>
<dbReference type="GO" id="GO:0045892">
    <property type="term" value="P:negative regulation of DNA-templated transcription"/>
    <property type="evidence" value="ECO:0007669"/>
    <property type="project" value="TreeGrafter"/>
</dbReference>
<dbReference type="Pfam" id="PF09339">
    <property type="entry name" value="HTH_IclR"/>
    <property type="match status" value="1"/>
</dbReference>
<keyword evidence="3" id="KW-0804">Transcription</keyword>
<protein>
    <submittedName>
        <fullName evidence="6">Helix-turn-helix domain-containing protein</fullName>
    </submittedName>
</protein>
<dbReference type="AlphaFoldDB" id="A0A949N8P0"/>
<reference evidence="6" key="1">
    <citation type="submission" date="2021-06" db="EMBL/GenBank/DDBJ databases">
        <title>Sequencing of actinobacteria type strains.</title>
        <authorList>
            <person name="Nguyen G.-S."/>
            <person name="Wentzel A."/>
        </authorList>
    </citation>
    <scope>NUCLEOTIDE SEQUENCE</scope>
    <source>
        <strain evidence="6">P38-E01</strain>
    </source>
</reference>
<dbReference type="PANTHER" id="PTHR30136:SF24">
    <property type="entry name" value="HTH-TYPE TRANSCRIPTIONAL REPRESSOR ALLR"/>
    <property type="match status" value="1"/>
</dbReference>
<evidence type="ECO:0000313" key="6">
    <source>
        <dbReference type="EMBL" id="MBU7598761.1"/>
    </source>
</evidence>
<dbReference type="PROSITE" id="PS51077">
    <property type="entry name" value="HTH_ICLR"/>
    <property type="match status" value="1"/>
</dbReference>
<gene>
    <name evidence="6" type="ORF">JGS22_014350</name>
</gene>
<dbReference type="InterPro" id="IPR050707">
    <property type="entry name" value="HTH_MetabolicPath_Reg"/>
</dbReference>
<keyword evidence="1" id="KW-0805">Transcription regulation</keyword>
<dbReference type="Pfam" id="PF01614">
    <property type="entry name" value="IclR_C"/>
    <property type="match status" value="1"/>
</dbReference>
<dbReference type="SUPFAM" id="SSF55781">
    <property type="entry name" value="GAF domain-like"/>
    <property type="match status" value="1"/>
</dbReference>
<evidence type="ECO:0000259" key="4">
    <source>
        <dbReference type="PROSITE" id="PS51077"/>
    </source>
</evidence>
<dbReference type="EMBL" id="JAELVF020000001">
    <property type="protein sequence ID" value="MBU7598761.1"/>
    <property type="molecule type" value="Genomic_DNA"/>
</dbReference>
<keyword evidence="2" id="KW-0238">DNA-binding</keyword>
<dbReference type="Gene3D" id="1.10.10.10">
    <property type="entry name" value="Winged helix-like DNA-binding domain superfamily/Winged helix DNA-binding domain"/>
    <property type="match status" value="1"/>
</dbReference>
<dbReference type="PROSITE" id="PS51078">
    <property type="entry name" value="ICLR_ED"/>
    <property type="match status" value="1"/>
</dbReference>
<dbReference type="SUPFAM" id="SSF46785">
    <property type="entry name" value="Winged helix' DNA-binding domain"/>
    <property type="match status" value="1"/>
</dbReference>
<dbReference type="InterPro" id="IPR036388">
    <property type="entry name" value="WH-like_DNA-bd_sf"/>
</dbReference>